<dbReference type="AlphaFoldDB" id="A0A934VRZ6"/>
<keyword evidence="4" id="KW-1185">Reference proteome</keyword>
<name>A0A934VRZ6_9BACT</name>
<accession>A0A934VRZ6</accession>
<keyword evidence="1" id="KW-0812">Transmembrane</keyword>
<dbReference type="Pfam" id="PF00581">
    <property type="entry name" value="Rhodanese"/>
    <property type="match status" value="1"/>
</dbReference>
<comment type="caution">
    <text evidence="3">The sequence shown here is derived from an EMBL/GenBank/DDBJ whole genome shotgun (WGS) entry which is preliminary data.</text>
</comment>
<dbReference type="SUPFAM" id="SSF52821">
    <property type="entry name" value="Rhodanese/Cell cycle control phosphatase"/>
    <property type="match status" value="1"/>
</dbReference>
<dbReference type="InterPro" id="IPR001763">
    <property type="entry name" value="Rhodanese-like_dom"/>
</dbReference>
<evidence type="ECO:0000313" key="3">
    <source>
        <dbReference type="EMBL" id="MBK1879922.1"/>
    </source>
</evidence>
<dbReference type="SMART" id="SM00450">
    <property type="entry name" value="RHOD"/>
    <property type="match status" value="1"/>
</dbReference>
<reference evidence="3" key="1">
    <citation type="submission" date="2021-01" db="EMBL/GenBank/DDBJ databases">
        <title>Modified the classification status of verrucomicrobia.</title>
        <authorList>
            <person name="Feng X."/>
        </authorList>
    </citation>
    <scope>NUCLEOTIDE SEQUENCE</scope>
    <source>
        <strain evidence="3">KCTC 13126</strain>
    </source>
</reference>
<gene>
    <name evidence="3" type="ORF">JIN87_23760</name>
</gene>
<dbReference type="RefSeq" id="WP_200358291.1">
    <property type="nucleotide sequence ID" value="NZ_JAENIL010000063.1"/>
</dbReference>
<dbReference type="EMBL" id="JAENIL010000063">
    <property type="protein sequence ID" value="MBK1879922.1"/>
    <property type="molecule type" value="Genomic_DNA"/>
</dbReference>
<evidence type="ECO:0000313" key="4">
    <source>
        <dbReference type="Proteomes" id="UP000617628"/>
    </source>
</evidence>
<evidence type="ECO:0000259" key="2">
    <source>
        <dbReference type="PROSITE" id="PS50206"/>
    </source>
</evidence>
<dbReference type="InterPro" id="IPR036873">
    <property type="entry name" value="Rhodanese-like_dom_sf"/>
</dbReference>
<dbReference type="Gene3D" id="3.40.250.10">
    <property type="entry name" value="Rhodanese-like domain"/>
    <property type="match status" value="1"/>
</dbReference>
<proteinExistence type="predicted"/>
<sequence>MKTIGNEEYWANPEAYLLVDVRTPSEFSEAHIHSAVSQPLDDLSAERVEAQARGRQILFTCLSGARAKRAAELYGRESGVLEGSLQGWERGGYPVVRSTPKGLPLVRQVHLTVGLINILATLMAFFVHPYWAVVLLLTGAGLFVAGATGFCGLGFLFARMPWNRTAASASQLNTSCSCSR</sequence>
<keyword evidence="1" id="KW-1133">Transmembrane helix</keyword>
<organism evidence="3 4">
    <name type="scientific">Pelagicoccus mobilis</name>
    <dbReference type="NCBI Taxonomy" id="415221"/>
    <lineage>
        <taxon>Bacteria</taxon>
        <taxon>Pseudomonadati</taxon>
        <taxon>Verrucomicrobiota</taxon>
        <taxon>Opitutia</taxon>
        <taxon>Puniceicoccales</taxon>
        <taxon>Pelagicoccaceae</taxon>
        <taxon>Pelagicoccus</taxon>
    </lineage>
</organism>
<dbReference type="CDD" id="cd00158">
    <property type="entry name" value="RHOD"/>
    <property type="match status" value="1"/>
</dbReference>
<feature type="transmembrane region" description="Helical" evidence="1">
    <location>
        <begin position="109"/>
        <end position="127"/>
    </location>
</feature>
<dbReference type="Gene3D" id="6.10.140.1340">
    <property type="match status" value="1"/>
</dbReference>
<dbReference type="PROSITE" id="PS50206">
    <property type="entry name" value="RHODANESE_3"/>
    <property type="match status" value="1"/>
</dbReference>
<feature type="domain" description="Rhodanese" evidence="2">
    <location>
        <begin position="12"/>
        <end position="97"/>
    </location>
</feature>
<evidence type="ECO:0000256" key="1">
    <source>
        <dbReference type="SAM" id="Phobius"/>
    </source>
</evidence>
<keyword evidence="1" id="KW-0472">Membrane</keyword>
<protein>
    <submittedName>
        <fullName evidence="3">Rhodanese-like domain-containing protein</fullName>
    </submittedName>
</protein>
<dbReference type="Proteomes" id="UP000617628">
    <property type="component" value="Unassembled WGS sequence"/>
</dbReference>
<feature type="transmembrane region" description="Helical" evidence="1">
    <location>
        <begin position="133"/>
        <end position="158"/>
    </location>
</feature>